<evidence type="ECO:0000313" key="2">
    <source>
        <dbReference type="EMBL" id="MBB4663034.1"/>
    </source>
</evidence>
<dbReference type="RefSeq" id="WP_183342721.1">
    <property type="nucleotide sequence ID" value="NZ_JACHNU010000003.1"/>
</dbReference>
<feature type="transmembrane region" description="Helical" evidence="1">
    <location>
        <begin position="32"/>
        <end position="51"/>
    </location>
</feature>
<evidence type="ECO:0000313" key="3">
    <source>
        <dbReference type="Proteomes" id="UP000585272"/>
    </source>
</evidence>
<gene>
    <name evidence="2" type="ORF">BDZ31_002623</name>
</gene>
<evidence type="ECO:0000256" key="1">
    <source>
        <dbReference type="SAM" id="Phobius"/>
    </source>
</evidence>
<protein>
    <submittedName>
        <fullName evidence="2">Uncharacterized protein</fullName>
    </submittedName>
</protein>
<keyword evidence="1" id="KW-0472">Membrane</keyword>
<organism evidence="2 3">
    <name type="scientific">Conexibacter arvalis</name>
    <dbReference type="NCBI Taxonomy" id="912552"/>
    <lineage>
        <taxon>Bacteria</taxon>
        <taxon>Bacillati</taxon>
        <taxon>Actinomycetota</taxon>
        <taxon>Thermoleophilia</taxon>
        <taxon>Solirubrobacterales</taxon>
        <taxon>Conexibacteraceae</taxon>
        <taxon>Conexibacter</taxon>
    </lineage>
</organism>
<name>A0A840IG47_9ACTN</name>
<sequence>MRAALTLTRYVLPAVIVVVGLVFVAIDPAGNWEGAACLIGAGLSVSLLNLLHRIGVDGDDDRDREAAQRRYFDEHGHWPDERTG</sequence>
<keyword evidence="1" id="KW-0812">Transmembrane</keyword>
<keyword evidence="1" id="KW-1133">Transmembrane helix</keyword>
<accession>A0A840IG47</accession>
<reference evidence="2 3" key="1">
    <citation type="submission" date="2020-08" db="EMBL/GenBank/DDBJ databases">
        <title>Genomic Encyclopedia of Archaeal and Bacterial Type Strains, Phase II (KMG-II): from individual species to whole genera.</title>
        <authorList>
            <person name="Goeker M."/>
        </authorList>
    </citation>
    <scope>NUCLEOTIDE SEQUENCE [LARGE SCALE GENOMIC DNA]</scope>
    <source>
        <strain evidence="2 3">DSM 23288</strain>
    </source>
</reference>
<dbReference type="AlphaFoldDB" id="A0A840IG47"/>
<comment type="caution">
    <text evidence="2">The sequence shown here is derived from an EMBL/GenBank/DDBJ whole genome shotgun (WGS) entry which is preliminary data.</text>
</comment>
<feature type="transmembrane region" description="Helical" evidence="1">
    <location>
        <begin position="7"/>
        <end position="26"/>
    </location>
</feature>
<keyword evidence="3" id="KW-1185">Reference proteome</keyword>
<proteinExistence type="predicted"/>
<dbReference type="EMBL" id="JACHNU010000003">
    <property type="protein sequence ID" value="MBB4663034.1"/>
    <property type="molecule type" value="Genomic_DNA"/>
</dbReference>
<dbReference type="Proteomes" id="UP000585272">
    <property type="component" value="Unassembled WGS sequence"/>
</dbReference>